<dbReference type="GO" id="GO:0005737">
    <property type="term" value="C:cytoplasm"/>
    <property type="evidence" value="ECO:0007669"/>
    <property type="project" value="TreeGrafter"/>
</dbReference>
<dbReference type="GO" id="GO:0005856">
    <property type="term" value="C:cytoskeleton"/>
    <property type="evidence" value="ECO:0007669"/>
    <property type="project" value="TreeGrafter"/>
</dbReference>
<feature type="region of interest" description="Disordered" evidence="4">
    <location>
        <begin position="1"/>
        <end position="20"/>
    </location>
</feature>
<dbReference type="Pfam" id="PF13637">
    <property type="entry name" value="Ank_4"/>
    <property type="match status" value="1"/>
</dbReference>
<dbReference type="InterPro" id="IPR047184">
    <property type="entry name" value="KANK1-4"/>
</dbReference>
<evidence type="ECO:0000256" key="1">
    <source>
        <dbReference type="ARBA" id="ARBA00022737"/>
    </source>
</evidence>
<keyword evidence="2" id="KW-0040">ANK repeat</keyword>
<evidence type="ECO:0000256" key="4">
    <source>
        <dbReference type="SAM" id="MobiDB-lite"/>
    </source>
</evidence>
<dbReference type="SMART" id="SM00248">
    <property type="entry name" value="ANK"/>
    <property type="match status" value="4"/>
</dbReference>
<reference evidence="5" key="1">
    <citation type="submission" date="2022-01" db="EMBL/GenBank/DDBJ databases">
        <authorList>
            <person name="King R."/>
        </authorList>
    </citation>
    <scope>NUCLEOTIDE SEQUENCE</scope>
</reference>
<dbReference type="InterPro" id="IPR036770">
    <property type="entry name" value="Ankyrin_rpt-contain_sf"/>
</dbReference>
<dbReference type="Proteomes" id="UP001152798">
    <property type="component" value="Chromosome 2"/>
</dbReference>
<proteinExistence type="predicted"/>
<evidence type="ECO:0000313" key="6">
    <source>
        <dbReference type="Proteomes" id="UP001152798"/>
    </source>
</evidence>
<organism evidence="5 6">
    <name type="scientific">Nezara viridula</name>
    <name type="common">Southern green stink bug</name>
    <name type="synonym">Cimex viridulus</name>
    <dbReference type="NCBI Taxonomy" id="85310"/>
    <lineage>
        <taxon>Eukaryota</taxon>
        <taxon>Metazoa</taxon>
        <taxon>Ecdysozoa</taxon>
        <taxon>Arthropoda</taxon>
        <taxon>Hexapoda</taxon>
        <taxon>Insecta</taxon>
        <taxon>Pterygota</taxon>
        <taxon>Neoptera</taxon>
        <taxon>Paraneoptera</taxon>
        <taxon>Hemiptera</taxon>
        <taxon>Heteroptera</taxon>
        <taxon>Panheteroptera</taxon>
        <taxon>Pentatomomorpha</taxon>
        <taxon>Pentatomoidea</taxon>
        <taxon>Pentatomidae</taxon>
        <taxon>Pentatominae</taxon>
        <taxon>Nezara</taxon>
    </lineage>
</organism>
<dbReference type="SUPFAM" id="SSF48403">
    <property type="entry name" value="Ankyrin repeat"/>
    <property type="match status" value="1"/>
</dbReference>
<dbReference type="PRINTS" id="PR01415">
    <property type="entry name" value="ANKYRIN"/>
</dbReference>
<dbReference type="PANTHER" id="PTHR24168">
    <property type="entry name" value="KN MOTIF AND ANKYRIN REPEAT DOMAIN-CONTAINING"/>
    <property type="match status" value="1"/>
</dbReference>
<dbReference type="Pfam" id="PF12075">
    <property type="entry name" value="KN_motif"/>
    <property type="match status" value="1"/>
</dbReference>
<dbReference type="InterPro" id="IPR021939">
    <property type="entry name" value="KN_motif"/>
</dbReference>
<name>A0A9P0H2T4_NEZVI</name>
<dbReference type="FunFam" id="1.25.40.20:FF:000243">
    <property type="entry name" value="Uncharacterized protein, isoform D"/>
    <property type="match status" value="1"/>
</dbReference>
<keyword evidence="1" id="KW-0677">Repeat</keyword>
<evidence type="ECO:0000256" key="2">
    <source>
        <dbReference type="ARBA" id="ARBA00023043"/>
    </source>
</evidence>
<gene>
    <name evidence="5" type="ORF">NEZAVI_LOCUS3836</name>
</gene>
<dbReference type="InterPro" id="IPR002110">
    <property type="entry name" value="Ankyrin_rpt"/>
</dbReference>
<keyword evidence="3" id="KW-0175">Coiled coil</keyword>
<keyword evidence="6" id="KW-1185">Reference proteome</keyword>
<sequence length="779" mass="87849">MHDSHTLPASSYRHGRQKHDGRKCNCCPYGYHIDLDFVRYCEKVANSQLLGSHKKPLGRSRTVRKKRESIESLLGLEAPTQTLENADIEGKKEEKRNENFFDDFKEAVLDFELMCKNTSPNKTHVRKQEDVSQYTTLVKNNDIQPKDFFESDVCSACKSNGSCSESAIRLQDIRTQMAKSLKRMKELEDEVKLMPQLKNQLKKLSWENKHLIKLLELKDERTEQIKKEHYKGVHTRTIGTSCNILQRNVAVSTTVALSSKSTCTEPNIIIKPKIVMKHIYTNTDFSDDYINSEASKYKSSNLLFFHEAIKKNVETKNFGVQVEIPSVSCVKKHVSVQIKPICSSVFVHTELHVSDSATQTTKILKKDVGVEINTNDIYILKCDIGTNTEKVMKVTSFSKYSDTMDLLKTADVSVNTAKKKRVDASVETCEKLNFPHNKIELLSEAKKYKKDIEETNKLILISNPLRNKCNEKAETTDEIQEKNFPTIPVASKRLEKKEPTKEMKGAMKVLNDFLQKSAGREMPYNMKNAINIIQQEWFKVSSTAEANPLDVEDYLDCFEELSVTLLEYIVNMTDVSGNTAMHYAVSNGNFDVVSILLDSKVCNINKLNAAGYTSIMLVALTKVKTETDRQVVRRLFHMADVNIRAKQHGQTALMLAVSHGRIDTVQLLLESGADINIQDEDGSTALMCAAEHGYIDIVKILLAQPDCDLSITDLDGNTALAIAMEAGNRDIGVLLYAQEHFSRTNSPFGSLKIRRAKSATPTLRTRSPTPPNCSLEHSL</sequence>
<evidence type="ECO:0000256" key="3">
    <source>
        <dbReference type="ARBA" id="ARBA00023054"/>
    </source>
</evidence>
<dbReference type="EMBL" id="OV725078">
    <property type="protein sequence ID" value="CAH1393121.1"/>
    <property type="molecule type" value="Genomic_DNA"/>
</dbReference>
<dbReference type="PANTHER" id="PTHR24168:SF21">
    <property type="entry name" value="KANK, ISOFORM D"/>
    <property type="match status" value="1"/>
</dbReference>
<evidence type="ECO:0008006" key="7">
    <source>
        <dbReference type="Google" id="ProtNLM"/>
    </source>
</evidence>
<dbReference type="Gene3D" id="1.25.40.20">
    <property type="entry name" value="Ankyrin repeat-containing domain"/>
    <property type="match status" value="1"/>
</dbReference>
<dbReference type="GO" id="GO:0030837">
    <property type="term" value="P:negative regulation of actin filament polymerization"/>
    <property type="evidence" value="ECO:0007669"/>
    <property type="project" value="InterPro"/>
</dbReference>
<protein>
    <recommendedName>
        <fullName evidence="7">KN motif and ankyrin repeat domain-containing protein 1</fullName>
    </recommendedName>
</protein>
<feature type="region of interest" description="Disordered" evidence="4">
    <location>
        <begin position="757"/>
        <end position="779"/>
    </location>
</feature>
<accession>A0A9P0H2T4</accession>
<dbReference type="OrthoDB" id="5406014at2759"/>
<dbReference type="AlphaFoldDB" id="A0A9P0H2T4"/>
<evidence type="ECO:0000313" key="5">
    <source>
        <dbReference type="EMBL" id="CAH1393121.1"/>
    </source>
</evidence>
<dbReference type="Pfam" id="PF12796">
    <property type="entry name" value="Ank_2"/>
    <property type="match status" value="1"/>
</dbReference>